<evidence type="ECO:0000256" key="5">
    <source>
        <dbReference type="SAM" id="MobiDB-lite"/>
    </source>
</evidence>
<dbReference type="PROSITE" id="PS51898">
    <property type="entry name" value="TYR_RECOMBINASE"/>
    <property type="match status" value="1"/>
</dbReference>
<dbReference type="Gene3D" id="1.10.443.10">
    <property type="entry name" value="Intergrase catalytic core"/>
    <property type="match status" value="1"/>
</dbReference>
<dbReference type="AlphaFoldDB" id="A0A0T7G338"/>
<feature type="region of interest" description="Disordered" evidence="5">
    <location>
        <begin position="114"/>
        <end position="135"/>
    </location>
</feature>
<evidence type="ECO:0000313" key="8">
    <source>
        <dbReference type="Proteomes" id="UP000046176"/>
    </source>
</evidence>
<dbReference type="GO" id="GO:0003677">
    <property type="term" value="F:DNA binding"/>
    <property type="evidence" value="ECO:0007669"/>
    <property type="project" value="UniProtKB-KW"/>
</dbReference>
<evidence type="ECO:0000256" key="3">
    <source>
        <dbReference type="ARBA" id="ARBA00023125"/>
    </source>
</evidence>
<dbReference type="GO" id="GO:0015074">
    <property type="term" value="P:DNA integration"/>
    <property type="evidence" value="ECO:0007669"/>
    <property type="project" value="UniProtKB-KW"/>
</dbReference>
<feature type="compositionally biased region" description="Basic and acidic residues" evidence="5">
    <location>
        <begin position="114"/>
        <end position="127"/>
    </location>
</feature>
<dbReference type="SUPFAM" id="SSF56349">
    <property type="entry name" value="DNA breaking-rejoining enzymes"/>
    <property type="match status" value="1"/>
</dbReference>
<proteinExistence type="inferred from homology"/>
<sequence>MVLTYMQRRPSGIYEFRQHLPRAIAGKVAPEFVRQQVPELVNDKTGRFKRELTKSLDTKDYKKARRNDLREAGRVGALFDFAVELFHGGAPEAIQHLLPSLQKIETDALREVLEADEGSRRDGDARKQLQSSAERAQWPDLEKVHFGTRGMEESHTFVLEEEINLLLGDFKRAYARRDPTIIQAELHVYLARHGVPIDPKSDYHYEAGLALLRGTVRGYELRKQRSEGREVSTPPPAKSESNGPKLSEAFSEWKAGSSARGGKKAAATSIVEAERAVRYFTQYHGNLYIAEISKEKARAFRTALSSIPKRITNKQRALPLRTLLKETAGAAETIHATSVNKYLTLMGAVISAAEREGKLDHLPGFRNPFHGLALAVDKRNDTTRREPFSDEELSALFSTGVFTDQERPAGGSGEAAYWLPLIALLSGARLSEISQLRIRDLKRNSETGIWFIDIGNEGGRSIKTDGSRRQVPVHAELIRLGLLRYREDLVEPGAKDTSSLWPDITVNPGDTTPKAWSKWFNRYLRETAGIEDRSIVFHSFRHAFKRLARNAHLGEELHDALTGHAGTGSVGRGYGSGFSLKALHDAIGRIDAPQSVKALPEWKPPDHMEVIKWRKR</sequence>
<evidence type="ECO:0000256" key="4">
    <source>
        <dbReference type="ARBA" id="ARBA00023172"/>
    </source>
</evidence>
<accession>A0A0T7G338</accession>
<evidence type="ECO:0000259" key="6">
    <source>
        <dbReference type="PROSITE" id="PS51898"/>
    </source>
</evidence>
<dbReference type="InterPro" id="IPR050090">
    <property type="entry name" value="Tyrosine_recombinase_XerCD"/>
</dbReference>
<evidence type="ECO:0000256" key="2">
    <source>
        <dbReference type="ARBA" id="ARBA00022908"/>
    </source>
</evidence>
<dbReference type="RefSeq" id="WP_245282896.1">
    <property type="nucleotide sequence ID" value="NZ_CCRH01000037.1"/>
</dbReference>
<organism evidence="7 8">
    <name type="scientific">Neorhizobium galegae bv. officinalis</name>
    <dbReference type="NCBI Taxonomy" id="323656"/>
    <lineage>
        <taxon>Bacteria</taxon>
        <taxon>Pseudomonadati</taxon>
        <taxon>Pseudomonadota</taxon>
        <taxon>Alphaproteobacteria</taxon>
        <taxon>Hyphomicrobiales</taxon>
        <taxon>Rhizobiaceae</taxon>
        <taxon>Rhizobium/Agrobacterium group</taxon>
        <taxon>Neorhizobium</taxon>
    </lineage>
</organism>
<dbReference type="InterPro" id="IPR013762">
    <property type="entry name" value="Integrase-like_cat_sf"/>
</dbReference>
<dbReference type="EMBL" id="CCRH01000037">
    <property type="protein sequence ID" value="CDZ41607.1"/>
    <property type="molecule type" value="Genomic_DNA"/>
</dbReference>
<keyword evidence="4" id="KW-0233">DNA recombination</keyword>
<protein>
    <submittedName>
        <fullName evidence="7">Lambda integrase-like/DNA breaking-rejoining enzyme, catalytic CorE</fullName>
    </submittedName>
</protein>
<dbReference type="InterPro" id="IPR011010">
    <property type="entry name" value="DNA_brk_join_enz"/>
</dbReference>
<keyword evidence="3" id="KW-0238">DNA-binding</keyword>
<feature type="region of interest" description="Disordered" evidence="5">
    <location>
        <begin position="222"/>
        <end position="246"/>
    </location>
</feature>
<keyword evidence="2" id="KW-0229">DNA integration</keyword>
<name>A0A0T7G338_NEOGA</name>
<evidence type="ECO:0000313" key="7">
    <source>
        <dbReference type="EMBL" id="CDZ41607.1"/>
    </source>
</evidence>
<reference evidence="7 8" key="1">
    <citation type="submission" date="2014-08" db="EMBL/GenBank/DDBJ databases">
        <authorList>
            <person name="Chen Y.-H."/>
        </authorList>
    </citation>
    <scope>NUCLEOTIDE SEQUENCE [LARGE SCALE GENOMIC DNA]</scope>
</reference>
<dbReference type="GO" id="GO:0006310">
    <property type="term" value="P:DNA recombination"/>
    <property type="evidence" value="ECO:0007669"/>
    <property type="project" value="UniProtKB-KW"/>
</dbReference>
<comment type="similarity">
    <text evidence="1">Belongs to the 'phage' integrase family.</text>
</comment>
<dbReference type="CDD" id="cd01184">
    <property type="entry name" value="INT_C_like_1"/>
    <property type="match status" value="1"/>
</dbReference>
<dbReference type="InterPro" id="IPR002104">
    <property type="entry name" value="Integrase_catalytic"/>
</dbReference>
<feature type="domain" description="Tyr recombinase" evidence="6">
    <location>
        <begin position="383"/>
        <end position="588"/>
    </location>
</feature>
<gene>
    <name evidence="7" type="primary">corE</name>
    <name evidence="7" type="ORF">NGAL_HAMBI1145_59780</name>
</gene>
<evidence type="ECO:0000256" key="1">
    <source>
        <dbReference type="ARBA" id="ARBA00008857"/>
    </source>
</evidence>
<dbReference type="PANTHER" id="PTHR30349:SF41">
    <property type="entry name" value="INTEGRASE_RECOMBINASE PROTEIN MJ0367-RELATED"/>
    <property type="match status" value="1"/>
</dbReference>
<dbReference type="PANTHER" id="PTHR30349">
    <property type="entry name" value="PHAGE INTEGRASE-RELATED"/>
    <property type="match status" value="1"/>
</dbReference>
<dbReference type="Proteomes" id="UP000046176">
    <property type="component" value="Unassembled WGS sequence"/>
</dbReference>